<comment type="caution">
    <text evidence="10">The sequence shown here is derived from an EMBL/GenBank/DDBJ whole genome shotgun (WGS) entry which is preliminary data.</text>
</comment>
<dbReference type="PRINTS" id="PR00987">
    <property type="entry name" value="TRNASYNTHGLU"/>
</dbReference>
<keyword evidence="5 7" id="KW-0067">ATP-binding</keyword>
<reference evidence="10" key="1">
    <citation type="journal article" date="2014" name="Int. J. Syst. Evol. Microbiol.">
        <title>Complete genome sequence of Corynebacterium casei LMG S-19264T (=DSM 44701T), isolated from a smear-ripened cheese.</title>
        <authorList>
            <consortium name="US DOE Joint Genome Institute (JGI-PGF)"/>
            <person name="Walter F."/>
            <person name="Albersmeier A."/>
            <person name="Kalinowski J."/>
            <person name="Ruckert C."/>
        </authorList>
    </citation>
    <scope>NUCLEOTIDE SEQUENCE</scope>
    <source>
        <strain evidence="10">KCTC 22164</strain>
    </source>
</reference>
<dbReference type="PANTHER" id="PTHR43311:SF1">
    <property type="entry name" value="GLUTAMYL-Q TRNA(ASP) SYNTHETASE"/>
    <property type="match status" value="1"/>
</dbReference>
<dbReference type="PANTHER" id="PTHR43311">
    <property type="entry name" value="GLUTAMATE--TRNA LIGASE"/>
    <property type="match status" value="1"/>
</dbReference>
<keyword evidence="8" id="KW-0648">Protein biosynthesis</keyword>
<feature type="binding site" evidence="7">
    <location>
        <position position="195"/>
    </location>
    <ligand>
        <name>L-glutamate</name>
        <dbReference type="ChEBI" id="CHEBI:29985"/>
    </ligand>
</feature>
<evidence type="ECO:0000256" key="7">
    <source>
        <dbReference type="HAMAP-Rule" id="MF_01428"/>
    </source>
</evidence>
<dbReference type="Proteomes" id="UP000631300">
    <property type="component" value="Unassembled WGS sequence"/>
</dbReference>
<feature type="binding site" evidence="7">
    <location>
        <position position="102"/>
    </location>
    <ligand>
        <name>Zn(2+)</name>
        <dbReference type="ChEBI" id="CHEBI:29105"/>
    </ligand>
</feature>
<dbReference type="InterPro" id="IPR000924">
    <property type="entry name" value="Glu/Gln-tRNA-synth"/>
</dbReference>
<evidence type="ECO:0000259" key="9">
    <source>
        <dbReference type="Pfam" id="PF00749"/>
    </source>
</evidence>
<dbReference type="EC" id="6.1.1.-" evidence="7"/>
<evidence type="ECO:0000256" key="4">
    <source>
        <dbReference type="ARBA" id="ARBA00022833"/>
    </source>
</evidence>
<sequence length="307" mass="33770">MAESRRYTGRFAPSPSGHLHFGSLIAALASYLDAKASQGTWLVRMEDIDTPRCVPGMDTAILNALECHGLHWDGEVMYQSRQHARYQQTIEDLLTSGRAYYCRCTRKQVKAAGGVYPGTCRHLQLGPSNAALRVRLPVQVTAFDDEILGHQSLSSPAGSLPPLEDTIVHRRDGLYAYNLVVVMDDIAQQVTHIVRGSDLLPTTLTHLNMYALLDAPPPAYAHVPVASVAPGRKLSKQNHAAPLDTSVPADNLIRALRFLGQQVEDGWQGLSPETLLHHAADGWDRKKVAKQPEIIVDQHESTYYSGP</sequence>
<feature type="binding site" evidence="7">
    <location>
        <position position="236"/>
    </location>
    <ligand>
        <name>ATP</name>
        <dbReference type="ChEBI" id="CHEBI:30616"/>
    </ligand>
</feature>
<keyword evidence="3 7" id="KW-0547">Nucleotide-binding</keyword>
<keyword evidence="11" id="KW-1185">Reference proteome</keyword>
<gene>
    <name evidence="10" type="primary">yadB</name>
    <name evidence="7" type="synonym">gluQ</name>
    <name evidence="10" type="ORF">GCM10007391_15330</name>
</gene>
<keyword evidence="1 7" id="KW-0436">Ligase</keyword>
<dbReference type="GO" id="GO:0005829">
    <property type="term" value="C:cytosol"/>
    <property type="evidence" value="ECO:0007669"/>
    <property type="project" value="TreeGrafter"/>
</dbReference>
<dbReference type="GO" id="GO:0008270">
    <property type="term" value="F:zinc ion binding"/>
    <property type="evidence" value="ECO:0007669"/>
    <property type="project" value="UniProtKB-UniRule"/>
</dbReference>
<feature type="binding site" evidence="7">
    <location>
        <position position="120"/>
    </location>
    <ligand>
        <name>Zn(2+)</name>
        <dbReference type="ChEBI" id="CHEBI:29105"/>
    </ligand>
</feature>
<keyword evidence="2 7" id="KW-0479">Metal-binding</keyword>
<dbReference type="GO" id="GO:0006400">
    <property type="term" value="P:tRNA modification"/>
    <property type="evidence" value="ECO:0007669"/>
    <property type="project" value="InterPro"/>
</dbReference>
<dbReference type="InterPro" id="IPR022380">
    <property type="entry name" value="Glu-Q_tRNA(Asp)_Synthase"/>
</dbReference>
<dbReference type="SUPFAM" id="SSF52374">
    <property type="entry name" value="Nucleotidylyl transferase"/>
    <property type="match status" value="1"/>
</dbReference>
<dbReference type="InterPro" id="IPR049940">
    <property type="entry name" value="GluQ/Sye"/>
</dbReference>
<dbReference type="HAMAP" id="MF_01428">
    <property type="entry name" value="Glu_Q_tRNA_synth"/>
    <property type="match status" value="1"/>
</dbReference>
<evidence type="ECO:0000256" key="6">
    <source>
        <dbReference type="ARBA" id="ARBA00023146"/>
    </source>
</evidence>
<comment type="function">
    <text evidence="7">Catalyzes the tRNA-independent activation of glutamate in presence of ATP and the subsequent transfer of glutamate onto a tRNA(Asp). Glutamate is transferred on the 2-amino-5-(4,5-dihydroxy-2-cyclopenten-1-yl) moiety of the queuosine in the wobble position of the QUC anticodon.</text>
</comment>
<accession>A0A918JM53</accession>
<protein>
    <recommendedName>
        <fullName evidence="7">Glutamyl-Q tRNA(Asp) synthetase</fullName>
        <shortName evidence="7">Glu-Q-RSs</shortName>
        <ecNumber evidence="7">6.1.1.-</ecNumber>
    </recommendedName>
</protein>
<feature type="domain" description="Glutamyl/glutaminyl-tRNA synthetase class Ib catalytic" evidence="9">
    <location>
        <begin position="10"/>
        <end position="242"/>
    </location>
</feature>
<name>A0A918JM53_9ALTE</name>
<dbReference type="FunFam" id="3.40.50.620:FF:000093">
    <property type="entry name" value="Glutamyl-Q tRNA(Asp) synthetase"/>
    <property type="match status" value="1"/>
</dbReference>
<proteinExistence type="inferred from homology"/>
<dbReference type="GO" id="GO:0005524">
    <property type="term" value="F:ATP binding"/>
    <property type="evidence" value="ECO:0007669"/>
    <property type="project" value="UniProtKB-KW"/>
</dbReference>
<dbReference type="NCBIfam" id="NF004314">
    <property type="entry name" value="PRK05710.1-3"/>
    <property type="match status" value="1"/>
</dbReference>
<dbReference type="InterPro" id="IPR020058">
    <property type="entry name" value="Glu/Gln-tRNA-synth_Ib_cat-dom"/>
</dbReference>
<dbReference type="Gene3D" id="3.40.50.620">
    <property type="entry name" value="HUPs"/>
    <property type="match status" value="1"/>
</dbReference>
<evidence type="ECO:0000313" key="10">
    <source>
        <dbReference type="EMBL" id="GGW83035.1"/>
    </source>
</evidence>
<evidence type="ECO:0000256" key="8">
    <source>
        <dbReference type="RuleBase" id="RU363037"/>
    </source>
</evidence>
<dbReference type="NCBIfam" id="TIGR03838">
    <property type="entry name" value="queuosine_YadB"/>
    <property type="match status" value="1"/>
</dbReference>
<evidence type="ECO:0000256" key="1">
    <source>
        <dbReference type="ARBA" id="ARBA00022598"/>
    </source>
</evidence>
<evidence type="ECO:0000313" key="11">
    <source>
        <dbReference type="Proteomes" id="UP000631300"/>
    </source>
</evidence>
<dbReference type="RefSeq" id="WP_189405044.1">
    <property type="nucleotide sequence ID" value="NZ_BMXP01000003.1"/>
</dbReference>
<reference evidence="10" key="2">
    <citation type="submission" date="2020-09" db="EMBL/GenBank/DDBJ databases">
        <authorList>
            <person name="Sun Q."/>
            <person name="Kim S."/>
        </authorList>
    </citation>
    <scope>NUCLEOTIDE SEQUENCE</scope>
    <source>
        <strain evidence="10">KCTC 22164</strain>
    </source>
</reference>
<feature type="binding site" evidence="7">
    <location>
        <position position="46"/>
    </location>
    <ligand>
        <name>L-glutamate</name>
        <dbReference type="ChEBI" id="CHEBI:29985"/>
    </ligand>
</feature>
<comment type="cofactor">
    <cofactor evidence="7">
        <name>Zn(2+)</name>
        <dbReference type="ChEBI" id="CHEBI:29105"/>
    </cofactor>
    <text evidence="7">Binds 1 zinc ion per subunit.</text>
</comment>
<evidence type="ECO:0000256" key="2">
    <source>
        <dbReference type="ARBA" id="ARBA00022723"/>
    </source>
</evidence>
<organism evidence="10 11">
    <name type="scientific">Alteromonas halophila</name>
    <dbReference type="NCBI Taxonomy" id="516698"/>
    <lineage>
        <taxon>Bacteria</taxon>
        <taxon>Pseudomonadati</taxon>
        <taxon>Pseudomonadota</taxon>
        <taxon>Gammaproteobacteria</taxon>
        <taxon>Alteromonadales</taxon>
        <taxon>Alteromonadaceae</taxon>
        <taxon>Alteromonas/Salinimonas group</taxon>
        <taxon>Alteromonas</taxon>
    </lineage>
</organism>
<feature type="binding site" evidence="7">
    <location>
        <begin position="10"/>
        <end position="14"/>
    </location>
    <ligand>
        <name>L-glutamate</name>
        <dbReference type="ChEBI" id="CHEBI:29985"/>
    </ligand>
</feature>
<feature type="binding site" evidence="7">
    <location>
        <position position="116"/>
    </location>
    <ligand>
        <name>Zn(2+)</name>
        <dbReference type="ChEBI" id="CHEBI:29105"/>
    </ligand>
</feature>
<comment type="similarity">
    <text evidence="7">Belongs to the class-I aminoacyl-tRNA synthetase family. GluQ subfamily.</text>
</comment>
<dbReference type="GO" id="GO:0006424">
    <property type="term" value="P:glutamyl-tRNA aminoacylation"/>
    <property type="evidence" value="ECO:0007669"/>
    <property type="project" value="InterPro"/>
</dbReference>
<keyword evidence="4 7" id="KW-0862">Zinc</keyword>
<dbReference type="InterPro" id="IPR014729">
    <property type="entry name" value="Rossmann-like_a/b/a_fold"/>
</dbReference>
<dbReference type="Pfam" id="PF00749">
    <property type="entry name" value="tRNA-synt_1c"/>
    <property type="match status" value="1"/>
</dbReference>
<feature type="short sequence motif" description="'HIGH' region" evidence="7">
    <location>
        <begin position="13"/>
        <end position="23"/>
    </location>
</feature>
<dbReference type="AlphaFoldDB" id="A0A918JM53"/>
<dbReference type="EMBL" id="BMXP01000003">
    <property type="protein sequence ID" value="GGW83035.1"/>
    <property type="molecule type" value="Genomic_DNA"/>
</dbReference>
<evidence type="ECO:0000256" key="3">
    <source>
        <dbReference type="ARBA" id="ARBA00022741"/>
    </source>
</evidence>
<dbReference type="GO" id="GO:0004818">
    <property type="term" value="F:glutamate-tRNA ligase activity"/>
    <property type="evidence" value="ECO:0007669"/>
    <property type="project" value="TreeGrafter"/>
</dbReference>
<feature type="binding site" evidence="7">
    <location>
        <position position="177"/>
    </location>
    <ligand>
        <name>L-glutamate</name>
        <dbReference type="ChEBI" id="CHEBI:29985"/>
    </ligand>
</feature>
<keyword evidence="6 7" id="KW-0030">Aminoacyl-tRNA synthetase</keyword>
<evidence type="ECO:0000256" key="5">
    <source>
        <dbReference type="ARBA" id="ARBA00022840"/>
    </source>
</evidence>
<feature type="binding site" evidence="7">
    <location>
        <position position="104"/>
    </location>
    <ligand>
        <name>Zn(2+)</name>
        <dbReference type="ChEBI" id="CHEBI:29105"/>
    </ligand>
</feature>
<feature type="short sequence motif" description="'KMSKS' region" evidence="7">
    <location>
        <begin position="233"/>
        <end position="237"/>
    </location>
</feature>